<protein>
    <submittedName>
        <fullName evidence="2">Uncharacterized protein</fullName>
    </submittedName>
</protein>
<proteinExistence type="predicted"/>
<gene>
    <name evidence="2" type="ORF">NMS_1936</name>
</gene>
<evidence type="ECO:0000256" key="1">
    <source>
        <dbReference type="SAM" id="SignalP"/>
    </source>
</evidence>
<dbReference type="AlphaFoldDB" id="W8VS13"/>
<dbReference type="STRING" id="1454201.NMS_1936"/>
<reference evidence="2 3" key="1">
    <citation type="journal article" date="2014" name="Proc. Natl. Acad. Sci. U.S.A.">
        <title>Functional characterization of flavobacteria rhodopsins reveals a unique class of light-driven chloride pump in bacteria.</title>
        <authorList>
            <person name="Yoshizawa S."/>
            <person name="Kumagai Y."/>
            <person name="Kim H."/>
            <person name="Ogura Y."/>
            <person name="Hayashi T."/>
            <person name="Iwasaki W."/>
            <person name="DeLong E.F."/>
            <person name="Kogure K."/>
        </authorList>
    </citation>
    <scope>NUCLEOTIDE SEQUENCE [LARGE SCALE GENOMIC DNA]</scope>
    <source>
        <strain evidence="2 3">S1-08</strain>
    </source>
</reference>
<name>W8VS13_9FLAO</name>
<dbReference type="Proteomes" id="UP000031760">
    <property type="component" value="Chromosome"/>
</dbReference>
<keyword evidence="1" id="KW-0732">Signal</keyword>
<evidence type="ECO:0000313" key="3">
    <source>
        <dbReference type="Proteomes" id="UP000031760"/>
    </source>
</evidence>
<feature type="signal peptide" evidence="1">
    <location>
        <begin position="1"/>
        <end position="17"/>
    </location>
</feature>
<dbReference type="KEGG" id="nmf:NMS_1936"/>
<evidence type="ECO:0000313" key="2">
    <source>
        <dbReference type="EMBL" id="BAO55945.1"/>
    </source>
</evidence>
<dbReference type="HOGENOM" id="CLU_1347759_0_0_10"/>
<organism evidence="2 3">
    <name type="scientific">Nonlabens marinus S1-08</name>
    <dbReference type="NCBI Taxonomy" id="1454201"/>
    <lineage>
        <taxon>Bacteria</taxon>
        <taxon>Pseudomonadati</taxon>
        <taxon>Bacteroidota</taxon>
        <taxon>Flavobacteriia</taxon>
        <taxon>Flavobacteriales</taxon>
        <taxon>Flavobacteriaceae</taxon>
        <taxon>Nonlabens</taxon>
    </lineage>
</organism>
<accession>W8VS13</accession>
<dbReference type="EMBL" id="AP014548">
    <property type="protein sequence ID" value="BAO55945.1"/>
    <property type="molecule type" value="Genomic_DNA"/>
</dbReference>
<keyword evidence="3" id="KW-1185">Reference proteome</keyword>
<dbReference type="RefSeq" id="WP_041496458.1">
    <property type="nucleotide sequence ID" value="NZ_AP014548.1"/>
</dbReference>
<sequence length="203" mass="23557">MNRVIILLLLSSSICVAQIDLDLPMKVNKISFENPSRDSFEDCRTLNIHHQLKTVVNIGNDYSIEVPENWEVFENLVPETPGIIISLEHDGMSDLIGVVEVEKENVDLEKYFTQELTSLWFGSSSEEWTYVEAGIGHIGEKETYWLHEESIVETELIQNIFYYVEGNSKTQVFLVNMALIGPKINVRERFCNLRRWLETFQIR</sequence>
<feature type="chain" id="PRO_5004914476" evidence="1">
    <location>
        <begin position="18"/>
        <end position="203"/>
    </location>
</feature>